<protein>
    <submittedName>
        <fullName evidence="1">Uncharacterized protein</fullName>
    </submittedName>
</protein>
<dbReference type="Proteomes" id="UP001065298">
    <property type="component" value="Chromosome 14"/>
</dbReference>
<reference evidence="1" key="1">
    <citation type="submission" date="2022-06" db="EMBL/GenBank/DDBJ databases">
        <title>Fusarium solani species complex genomes reveal bases of compartmentalisation and animal pathogenesis.</title>
        <authorList>
            <person name="Tsai I.J."/>
        </authorList>
    </citation>
    <scope>NUCLEOTIDE SEQUENCE</scope>
    <source>
        <strain evidence="1">Fu6.1</strain>
    </source>
</reference>
<comment type="caution">
    <text evidence="1">The sequence shown here is derived from an EMBL/GenBank/DDBJ whole genome shotgun (WGS) entry which is preliminary data.</text>
</comment>
<dbReference type="EMBL" id="CM046516">
    <property type="protein sequence ID" value="KAI8648666.1"/>
    <property type="molecule type" value="Genomic_DNA"/>
</dbReference>
<organism evidence="1 2">
    <name type="scientific">Fusarium keratoplasticum</name>
    <dbReference type="NCBI Taxonomy" id="1328300"/>
    <lineage>
        <taxon>Eukaryota</taxon>
        <taxon>Fungi</taxon>
        <taxon>Dikarya</taxon>
        <taxon>Ascomycota</taxon>
        <taxon>Pezizomycotina</taxon>
        <taxon>Sordariomycetes</taxon>
        <taxon>Hypocreomycetidae</taxon>
        <taxon>Hypocreales</taxon>
        <taxon>Nectriaceae</taxon>
        <taxon>Fusarium</taxon>
        <taxon>Fusarium solani species complex</taxon>
    </lineage>
</organism>
<sequence length="129" mass="13597">MQVHETSWSVQIDYALLETNASCQDDKKSSPVFAPPRSIATGTAPRSGSFGPTSSVPLIATSISPTFPPAGVSSAPSEYDSTLPTSSTPPLLLAPLGQLKLLSALPPISRLFPDHFVDQSDHQSSSKFT</sequence>
<accession>A0ACC0QEC4</accession>
<gene>
    <name evidence="1" type="ORF">NCS57_01478600</name>
</gene>
<evidence type="ECO:0000313" key="2">
    <source>
        <dbReference type="Proteomes" id="UP001065298"/>
    </source>
</evidence>
<evidence type="ECO:0000313" key="1">
    <source>
        <dbReference type="EMBL" id="KAI8648666.1"/>
    </source>
</evidence>
<name>A0ACC0QEC4_9HYPO</name>
<keyword evidence="2" id="KW-1185">Reference proteome</keyword>
<proteinExistence type="predicted"/>